<dbReference type="Proteomes" id="UP000001745">
    <property type="component" value="Unassembled WGS sequence"/>
</dbReference>
<gene>
    <name evidence="1" type="ORF">TSTA_073270</name>
</gene>
<evidence type="ECO:0000313" key="2">
    <source>
        <dbReference type="Proteomes" id="UP000001745"/>
    </source>
</evidence>
<dbReference type="HOGENOM" id="CLU_622837_0_0_1"/>
<name>B8LUT0_TALSN</name>
<protein>
    <submittedName>
        <fullName evidence="1">Uncharacterized protein</fullName>
    </submittedName>
</protein>
<proteinExistence type="predicted"/>
<evidence type="ECO:0000313" key="1">
    <source>
        <dbReference type="EMBL" id="EED23937.1"/>
    </source>
</evidence>
<reference evidence="2" key="1">
    <citation type="journal article" date="2015" name="Genome Announc.">
        <title>Genome sequence of the AIDS-associated pathogen Penicillium marneffei (ATCC18224) and its near taxonomic relative Talaromyces stipitatus (ATCC10500).</title>
        <authorList>
            <person name="Nierman W.C."/>
            <person name="Fedorova-Abrams N.D."/>
            <person name="Andrianopoulos A."/>
        </authorList>
    </citation>
    <scope>NUCLEOTIDE SEQUENCE [LARGE SCALE GENOMIC DNA]</scope>
    <source>
        <strain evidence="2">ATCC 10500 / CBS 375.48 / QM 6759 / NRRL 1006</strain>
    </source>
</reference>
<dbReference type="InParanoid" id="B8LUT0"/>
<dbReference type="AlphaFoldDB" id="B8LUT0"/>
<sequence length="440" mass="49653">METGINDSSFVVITGPPQKDKHKRISQVRSVIRKSQLRRDGHLQPRKELQVSRARAQILNKRKLLDAPERQLATLKLDLSWLSVSEAVGNRLKYFFHQYIESSAHLHPFFHSQIPLTILHAPLMSTKLVHATAWDDLSGPNPEISNLTLLQRDIADNMLLDSILEATGPTTDAESSHVALIALLSMLSFEMINGDRIAYKRHKTNINRLLDMRGGLDGLEESFRITLLAIYQLESVIKGFADSTTPSYLRYTTENGSQIISQPSDFKLMTFHRGQTRLWEGQNEISQRRQLIRIQWQFLCDNLIALASIPFRVDTGPPIDQILLYAILLFVTSSLPTYHPVIEGYINKLQPLLQKSNVLELYHGPLPGALIWCLIIGARKSHFPQESGVGGIQKWFFMQLMRIACPAALDNPLDVARNIDLILAGMEGVEYLATGPYDSS</sequence>
<dbReference type="VEuPathDB" id="FungiDB:TSTA_073270"/>
<dbReference type="GeneID" id="8101159"/>
<organism evidence="1 2">
    <name type="scientific">Talaromyces stipitatus (strain ATCC 10500 / CBS 375.48 / QM 6759 / NRRL 1006)</name>
    <name type="common">Penicillium stipitatum</name>
    <dbReference type="NCBI Taxonomy" id="441959"/>
    <lineage>
        <taxon>Eukaryota</taxon>
        <taxon>Fungi</taxon>
        <taxon>Dikarya</taxon>
        <taxon>Ascomycota</taxon>
        <taxon>Pezizomycotina</taxon>
        <taxon>Eurotiomycetes</taxon>
        <taxon>Eurotiomycetidae</taxon>
        <taxon>Eurotiales</taxon>
        <taxon>Trichocomaceae</taxon>
        <taxon>Talaromyces</taxon>
        <taxon>Talaromyces sect. Talaromyces</taxon>
    </lineage>
</organism>
<keyword evidence="2" id="KW-1185">Reference proteome</keyword>
<dbReference type="EMBL" id="EQ962652">
    <property type="protein sequence ID" value="EED23937.1"/>
    <property type="molecule type" value="Genomic_DNA"/>
</dbReference>
<dbReference type="RefSeq" id="XP_002341324.1">
    <property type="nucleotide sequence ID" value="XM_002341283.1"/>
</dbReference>
<dbReference type="OrthoDB" id="4159781at2759"/>
<accession>B8LUT0</accession>